<evidence type="ECO:0000313" key="2">
    <source>
        <dbReference type="Proteomes" id="UP000292120"/>
    </source>
</evidence>
<dbReference type="EMBL" id="SIXI01000003">
    <property type="protein sequence ID" value="TBO31108.1"/>
    <property type="molecule type" value="Genomic_DNA"/>
</dbReference>
<keyword evidence="2" id="KW-1185">Reference proteome</keyword>
<proteinExistence type="predicted"/>
<name>A0A4V2JFM4_9BURK</name>
<dbReference type="AlphaFoldDB" id="A0A4V2JFM4"/>
<evidence type="ECO:0000313" key="1">
    <source>
        <dbReference type="EMBL" id="TBO31108.1"/>
    </source>
</evidence>
<dbReference type="Proteomes" id="UP000292120">
    <property type="component" value="Unassembled WGS sequence"/>
</dbReference>
<sequence length="152" mass="17303">MSRWIGSLIFSLAGALVTYVWMTQREGAMTSEKIHVLERPMLIGSNSENAYFMLPAGVTLYWDGDMPEGFSRYKVYFNVEGHRLKERAQEVPGAITPTSLQPISKEEMIDLLGLMKLNAKDVNDILSSSKFSDEDRREVRAMLEEKLQPKAR</sequence>
<accession>A0A4V2JFM4</accession>
<gene>
    <name evidence="1" type="ORF">EYS42_07600</name>
</gene>
<comment type="caution">
    <text evidence="1">The sequence shown here is derived from an EMBL/GenBank/DDBJ whole genome shotgun (WGS) entry which is preliminary data.</text>
</comment>
<protein>
    <submittedName>
        <fullName evidence="1">Uncharacterized protein</fullName>
    </submittedName>
</protein>
<reference evidence="1 2" key="1">
    <citation type="submission" date="2019-02" db="EMBL/GenBank/DDBJ databases">
        <title>Aquabacterium sp. strain KMB7.</title>
        <authorList>
            <person name="Chen W.-M."/>
        </authorList>
    </citation>
    <scope>NUCLEOTIDE SEQUENCE [LARGE SCALE GENOMIC DNA]</scope>
    <source>
        <strain evidence="1 2">KMB7</strain>
    </source>
</reference>
<dbReference type="OrthoDB" id="6896040at2"/>
<dbReference type="RefSeq" id="WP_130967465.1">
    <property type="nucleotide sequence ID" value="NZ_SIXI01000003.1"/>
</dbReference>
<organism evidence="1 2">
    <name type="scientific">Aquabacterium lacunae</name>
    <dbReference type="NCBI Taxonomy" id="2528630"/>
    <lineage>
        <taxon>Bacteria</taxon>
        <taxon>Pseudomonadati</taxon>
        <taxon>Pseudomonadota</taxon>
        <taxon>Betaproteobacteria</taxon>
        <taxon>Burkholderiales</taxon>
        <taxon>Aquabacterium</taxon>
    </lineage>
</organism>